<evidence type="ECO:0000256" key="1">
    <source>
        <dbReference type="SAM" id="MobiDB-lite"/>
    </source>
</evidence>
<feature type="transmembrane region" description="Helical" evidence="2">
    <location>
        <begin position="161"/>
        <end position="180"/>
    </location>
</feature>
<reference evidence="4" key="2">
    <citation type="submission" date="2023-05" db="EMBL/GenBank/DDBJ databases">
        <authorList>
            <consortium name="Lawrence Berkeley National Laboratory"/>
            <person name="Steindorff A."/>
            <person name="Hensen N."/>
            <person name="Bonometti L."/>
            <person name="Westerberg I."/>
            <person name="Brannstrom I.O."/>
            <person name="Guillou S."/>
            <person name="Cros-Aarteil S."/>
            <person name="Calhoun S."/>
            <person name="Haridas S."/>
            <person name="Kuo A."/>
            <person name="Mondo S."/>
            <person name="Pangilinan J."/>
            <person name="Riley R."/>
            <person name="Labutti K."/>
            <person name="Andreopoulos B."/>
            <person name="Lipzen A."/>
            <person name="Chen C."/>
            <person name="Yanf M."/>
            <person name="Daum C."/>
            <person name="Ng V."/>
            <person name="Clum A."/>
            <person name="Ohm R."/>
            <person name="Martin F."/>
            <person name="Silar P."/>
            <person name="Natvig D."/>
            <person name="Lalanne C."/>
            <person name="Gautier V."/>
            <person name="Ament-Velasquez S.L."/>
            <person name="Kruys A."/>
            <person name="Hutchinson M.I."/>
            <person name="Powell A.J."/>
            <person name="Barry K."/>
            <person name="Miller A.N."/>
            <person name="Grigoriev I.V."/>
            <person name="Debuchy R."/>
            <person name="Gladieux P."/>
            <person name="Thoren M.H."/>
            <person name="Johannesson H."/>
        </authorList>
    </citation>
    <scope>NUCLEOTIDE SEQUENCE</scope>
    <source>
        <strain evidence="4">CBS 141.50</strain>
    </source>
</reference>
<dbReference type="EMBL" id="MU853574">
    <property type="protein sequence ID" value="KAK4144815.1"/>
    <property type="molecule type" value="Genomic_DNA"/>
</dbReference>
<feature type="transmembrane region" description="Helical" evidence="2">
    <location>
        <begin position="192"/>
        <end position="216"/>
    </location>
</feature>
<evidence type="ECO:0000256" key="2">
    <source>
        <dbReference type="SAM" id="Phobius"/>
    </source>
</evidence>
<keyword evidence="2" id="KW-1133">Transmembrane helix</keyword>
<feature type="transmembrane region" description="Helical" evidence="2">
    <location>
        <begin position="50"/>
        <end position="71"/>
    </location>
</feature>
<dbReference type="PANTHER" id="PTHR37013:SF3">
    <property type="entry name" value="INTEGRAL MEMBRANE PROTEIN (AFU_ORTHOLOGUE AFUA_1G05950)"/>
    <property type="match status" value="1"/>
</dbReference>
<dbReference type="InterPro" id="IPR056120">
    <property type="entry name" value="DUF7703"/>
</dbReference>
<evidence type="ECO:0000313" key="4">
    <source>
        <dbReference type="EMBL" id="KAK4144815.1"/>
    </source>
</evidence>
<feature type="domain" description="DUF7703" evidence="3">
    <location>
        <begin position="18"/>
        <end position="252"/>
    </location>
</feature>
<evidence type="ECO:0000259" key="3">
    <source>
        <dbReference type="Pfam" id="PF24802"/>
    </source>
</evidence>
<name>A0AAN6ZMJ7_9PEZI</name>
<protein>
    <recommendedName>
        <fullName evidence="3">DUF7703 domain-containing protein</fullName>
    </recommendedName>
</protein>
<dbReference type="GeneID" id="87813501"/>
<feature type="transmembrane region" description="Helical" evidence="2">
    <location>
        <begin position="83"/>
        <end position="106"/>
    </location>
</feature>
<dbReference type="RefSeq" id="XP_062638186.1">
    <property type="nucleotide sequence ID" value="XM_062776888.1"/>
</dbReference>
<keyword evidence="2" id="KW-0812">Transmembrane</keyword>
<reference evidence="4" key="1">
    <citation type="journal article" date="2023" name="Mol. Phylogenet. Evol.">
        <title>Genome-scale phylogeny and comparative genomics of the fungal order Sordariales.</title>
        <authorList>
            <person name="Hensen N."/>
            <person name="Bonometti L."/>
            <person name="Westerberg I."/>
            <person name="Brannstrom I.O."/>
            <person name="Guillou S."/>
            <person name="Cros-Aarteil S."/>
            <person name="Calhoun S."/>
            <person name="Haridas S."/>
            <person name="Kuo A."/>
            <person name="Mondo S."/>
            <person name="Pangilinan J."/>
            <person name="Riley R."/>
            <person name="LaButti K."/>
            <person name="Andreopoulos B."/>
            <person name="Lipzen A."/>
            <person name="Chen C."/>
            <person name="Yan M."/>
            <person name="Daum C."/>
            <person name="Ng V."/>
            <person name="Clum A."/>
            <person name="Steindorff A."/>
            <person name="Ohm R.A."/>
            <person name="Martin F."/>
            <person name="Silar P."/>
            <person name="Natvig D.O."/>
            <person name="Lalanne C."/>
            <person name="Gautier V."/>
            <person name="Ament-Velasquez S.L."/>
            <person name="Kruys A."/>
            <person name="Hutchinson M.I."/>
            <person name="Powell A.J."/>
            <person name="Barry K."/>
            <person name="Miller A.N."/>
            <person name="Grigoriev I.V."/>
            <person name="Debuchy R."/>
            <person name="Gladieux P."/>
            <person name="Hiltunen Thoren M."/>
            <person name="Johannesson H."/>
        </authorList>
    </citation>
    <scope>NUCLEOTIDE SEQUENCE</scope>
    <source>
        <strain evidence="4">CBS 141.50</strain>
    </source>
</reference>
<dbReference type="Pfam" id="PF24802">
    <property type="entry name" value="DUF7703"/>
    <property type="match status" value="1"/>
</dbReference>
<dbReference type="AlphaFoldDB" id="A0AAN6ZMJ7"/>
<feature type="region of interest" description="Disordered" evidence="1">
    <location>
        <begin position="309"/>
        <end position="355"/>
    </location>
</feature>
<organism evidence="4 5">
    <name type="scientific">Dichotomopilus funicola</name>
    <dbReference type="NCBI Taxonomy" id="1934379"/>
    <lineage>
        <taxon>Eukaryota</taxon>
        <taxon>Fungi</taxon>
        <taxon>Dikarya</taxon>
        <taxon>Ascomycota</taxon>
        <taxon>Pezizomycotina</taxon>
        <taxon>Sordariomycetes</taxon>
        <taxon>Sordariomycetidae</taxon>
        <taxon>Sordariales</taxon>
        <taxon>Chaetomiaceae</taxon>
        <taxon>Dichotomopilus</taxon>
    </lineage>
</organism>
<comment type="caution">
    <text evidence="4">The sequence shown here is derived from an EMBL/GenBank/DDBJ whole genome shotgun (WGS) entry which is preliminary data.</text>
</comment>
<dbReference type="Proteomes" id="UP001302676">
    <property type="component" value="Unassembled WGS sequence"/>
</dbReference>
<keyword evidence="5" id="KW-1185">Reference proteome</keyword>
<proteinExistence type="predicted"/>
<feature type="compositionally biased region" description="Basic residues" evidence="1">
    <location>
        <begin position="327"/>
        <end position="337"/>
    </location>
</feature>
<accession>A0AAN6ZMJ7</accession>
<sequence length="379" mass="41591">MAPNDSGMSGDSRPTDHAMTAIVVFVSLSLYNVAELGLMILSTFKRRRGLYFWSFVVATFGIAPYAIGFLLKGLQLSLPGWGYVTLIVVGWSCMVTGQSLVLYSRLHLVLRNAFRLRLVLAMIVTNAFICHIPITVMAYGANSSNPAPYVGLYSIYERVQVTLFFLQEMILSALYIYETVGMMRVRRRGASTWCLMTHLIAVNVTVVVLDVTILGLEYSGLYDVQTSYKALVYSIKLKLEFSILNRLVEVTRGRGDDFVFTDGSSSYARTGAGSGVRRESLDARAKRKNWADNTGAELGPAEARVALPVAGVSGGETSSSTAEVPERRRHRRSKGRRDKSGKENIDDKPGPGSVLECAIRGETQLVVDSSEGIVSKEIS</sequence>
<keyword evidence="2" id="KW-0472">Membrane</keyword>
<feature type="transmembrane region" description="Helical" evidence="2">
    <location>
        <begin position="18"/>
        <end position="38"/>
    </location>
</feature>
<gene>
    <name evidence="4" type="ORF">C8A04DRAFT_11231</name>
</gene>
<dbReference type="PANTHER" id="PTHR37013">
    <property type="entry name" value="INTEGRAL MEMBRANE PROTEIN (AFU_ORTHOLOGUE AFUA_1G05950)-RELATED"/>
    <property type="match status" value="1"/>
</dbReference>
<feature type="compositionally biased region" description="Basic and acidic residues" evidence="1">
    <location>
        <begin position="338"/>
        <end position="349"/>
    </location>
</feature>
<feature type="transmembrane region" description="Helical" evidence="2">
    <location>
        <begin position="118"/>
        <end position="141"/>
    </location>
</feature>
<evidence type="ECO:0000313" key="5">
    <source>
        <dbReference type="Proteomes" id="UP001302676"/>
    </source>
</evidence>